<keyword evidence="2" id="KW-0547">Nucleotide-binding</keyword>
<protein>
    <submittedName>
        <fullName evidence="5">ABC transporter ATP-binding protein</fullName>
    </submittedName>
</protein>
<dbReference type="SUPFAM" id="SSF52540">
    <property type="entry name" value="P-loop containing nucleoside triphosphate hydrolases"/>
    <property type="match status" value="1"/>
</dbReference>
<dbReference type="GO" id="GO:0005524">
    <property type="term" value="F:ATP binding"/>
    <property type="evidence" value="ECO:0007669"/>
    <property type="project" value="UniProtKB-KW"/>
</dbReference>
<dbReference type="EMBL" id="MEUJ01000001">
    <property type="protein sequence ID" value="OGC41123.1"/>
    <property type="molecule type" value="Genomic_DNA"/>
</dbReference>
<keyword evidence="3 5" id="KW-0067">ATP-binding</keyword>
<dbReference type="Pfam" id="PF00005">
    <property type="entry name" value="ABC_tran"/>
    <property type="match status" value="1"/>
</dbReference>
<dbReference type="Gene3D" id="3.40.50.300">
    <property type="entry name" value="P-loop containing nucleotide triphosphate hydrolases"/>
    <property type="match status" value="1"/>
</dbReference>
<name>A0A1F4UA12_UNCSA</name>
<dbReference type="GO" id="GO:0016887">
    <property type="term" value="F:ATP hydrolysis activity"/>
    <property type="evidence" value="ECO:0007669"/>
    <property type="project" value="InterPro"/>
</dbReference>
<evidence type="ECO:0000313" key="6">
    <source>
        <dbReference type="Proteomes" id="UP000179242"/>
    </source>
</evidence>
<dbReference type="InterPro" id="IPR003439">
    <property type="entry name" value="ABC_transporter-like_ATP-bd"/>
</dbReference>
<dbReference type="PANTHER" id="PTHR43023">
    <property type="entry name" value="PROTEIN TRIGALACTOSYLDIACYLGLYCEROL 3, CHLOROPLASTIC"/>
    <property type="match status" value="1"/>
</dbReference>
<proteinExistence type="predicted"/>
<dbReference type="PANTHER" id="PTHR43023:SF6">
    <property type="entry name" value="INTERMEMBRANE PHOSPHOLIPID TRANSPORT SYSTEM ATP-BINDING PROTEIN MLAF"/>
    <property type="match status" value="1"/>
</dbReference>
<sequence>MIKIKNLTKKFNHHFVIDGISLEIKEGEKLAVIGPSGCGKSTLLRLLIGLENPTGGEIEIDGKIVHKLEEEGLIKLRQGIGMVFQSSALFDSLTVGENVAFALREHTHKSEREIKEIVARKLELVDLSGKDDLMPSELSGGMQKRVSIARALAFDPKIILYDEPTTGLDPLTSITIEKLINKIAKETGATSVIVTHQVTTILRTATRIIMLDRGKLIDSDRPVVKQFLEAGKEI</sequence>
<evidence type="ECO:0000259" key="4">
    <source>
        <dbReference type="PROSITE" id="PS50893"/>
    </source>
</evidence>
<accession>A0A1F4UA12</accession>
<dbReference type="InterPro" id="IPR003593">
    <property type="entry name" value="AAA+_ATPase"/>
</dbReference>
<keyword evidence="1" id="KW-0813">Transport</keyword>
<feature type="domain" description="ABC transporter" evidence="4">
    <location>
        <begin position="2"/>
        <end position="234"/>
    </location>
</feature>
<comment type="caution">
    <text evidence="5">The sequence shown here is derived from an EMBL/GenBank/DDBJ whole genome shotgun (WGS) entry which is preliminary data.</text>
</comment>
<gene>
    <name evidence="5" type="ORF">A2438_07280</name>
</gene>
<dbReference type="PROSITE" id="PS00211">
    <property type="entry name" value="ABC_TRANSPORTER_1"/>
    <property type="match status" value="1"/>
</dbReference>
<evidence type="ECO:0000256" key="2">
    <source>
        <dbReference type="ARBA" id="ARBA00022741"/>
    </source>
</evidence>
<reference evidence="5 6" key="1">
    <citation type="journal article" date="2016" name="Nat. Commun.">
        <title>Thousands of microbial genomes shed light on interconnected biogeochemical processes in an aquifer system.</title>
        <authorList>
            <person name="Anantharaman K."/>
            <person name="Brown C.T."/>
            <person name="Hug L.A."/>
            <person name="Sharon I."/>
            <person name="Castelle C.J."/>
            <person name="Probst A.J."/>
            <person name="Thomas B.C."/>
            <person name="Singh A."/>
            <person name="Wilkins M.J."/>
            <person name="Karaoz U."/>
            <person name="Brodie E.L."/>
            <person name="Williams K.H."/>
            <person name="Hubbard S.S."/>
            <person name="Banfield J.F."/>
        </authorList>
    </citation>
    <scope>NUCLEOTIDE SEQUENCE [LARGE SCALE GENOMIC DNA]</scope>
</reference>
<evidence type="ECO:0000256" key="3">
    <source>
        <dbReference type="ARBA" id="ARBA00022840"/>
    </source>
</evidence>
<dbReference type="SMART" id="SM00382">
    <property type="entry name" value="AAA"/>
    <property type="match status" value="1"/>
</dbReference>
<evidence type="ECO:0000256" key="1">
    <source>
        <dbReference type="ARBA" id="ARBA00022448"/>
    </source>
</evidence>
<dbReference type="InterPro" id="IPR017871">
    <property type="entry name" value="ABC_transporter-like_CS"/>
</dbReference>
<organism evidence="5 6">
    <name type="scientific">candidate division WOR-1 bacterium RIFOXYC2_FULL_46_14</name>
    <dbReference type="NCBI Taxonomy" id="1802587"/>
    <lineage>
        <taxon>Bacteria</taxon>
        <taxon>Bacillati</taxon>
        <taxon>Saganbacteria</taxon>
    </lineage>
</organism>
<dbReference type="InterPro" id="IPR027417">
    <property type="entry name" value="P-loop_NTPase"/>
</dbReference>
<evidence type="ECO:0000313" key="5">
    <source>
        <dbReference type="EMBL" id="OGC41123.1"/>
    </source>
</evidence>
<dbReference type="Proteomes" id="UP000179242">
    <property type="component" value="Unassembled WGS sequence"/>
</dbReference>
<dbReference type="AlphaFoldDB" id="A0A1F4UA12"/>
<dbReference type="PROSITE" id="PS50893">
    <property type="entry name" value="ABC_TRANSPORTER_2"/>
    <property type="match status" value="1"/>
</dbReference>